<feature type="transmembrane region" description="Helical" evidence="7">
    <location>
        <begin position="285"/>
        <end position="303"/>
    </location>
</feature>
<dbReference type="STRING" id="3088.A0A383VC49"/>
<dbReference type="AlphaFoldDB" id="A0A383VC49"/>
<keyword evidence="4 7" id="KW-1133">Transmembrane helix</keyword>
<keyword evidence="3 7" id="KW-0812">Transmembrane</keyword>
<evidence type="ECO:0008006" key="10">
    <source>
        <dbReference type="Google" id="ProtNLM"/>
    </source>
</evidence>
<organism evidence="8 9">
    <name type="scientific">Tetradesmus obliquus</name>
    <name type="common">Green alga</name>
    <name type="synonym">Acutodesmus obliquus</name>
    <dbReference type="NCBI Taxonomy" id="3088"/>
    <lineage>
        <taxon>Eukaryota</taxon>
        <taxon>Viridiplantae</taxon>
        <taxon>Chlorophyta</taxon>
        <taxon>core chlorophytes</taxon>
        <taxon>Chlorophyceae</taxon>
        <taxon>CS clade</taxon>
        <taxon>Sphaeropleales</taxon>
        <taxon>Scenedesmaceae</taxon>
        <taxon>Tetradesmus</taxon>
    </lineage>
</organism>
<dbReference type="InterPro" id="IPR000292">
    <property type="entry name" value="For/NO2_transpt"/>
</dbReference>
<feature type="transmembrane region" description="Helical" evidence="7">
    <location>
        <begin position="361"/>
        <end position="381"/>
    </location>
</feature>
<name>A0A383VC49_TETOB</name>
<feature type="transmembrane region" description="Helical" evidence="7">
    <location>
        <begin position="240"/>
        <end position="264"/>
    </location>
</feature>
<dbReference type="FunFam" id="1.20.1080.10:FF:000011">
    <property type="entry name" value="Formate family transporter"/>
    <property type="match status" value="1"/>
</dbReference>
<keyword evidence="5 7" id="KW-0472">Membrane</keyword>
<feature type="transmembrane region" description="Helical" evidence="7">
    <location>
        <begin position="156"/>
        <end position="177"/>
    </location>
</feature>
<dbReference type="EMBL" id="FNXT01000212">
    <property type="protein sequence ID" value="SZX62204.1"/>
    <property type="molecule type" value="Genomic_DNA"/>
</dbReference>
<dbReference type="Gene3D" id="1.20.1080.10">
    <property type="entry name" value="Glycerol uptake facilitator protein"/>
    <property type="match status" value="1"/>
</dbReference>
<evidence type="ECO:0000256" key="2">
    <source>
        <dbReference type="ARBA" id="ARBA00022448"/>
    </source>
</evidence>
<dbReference type="Proteomes" id="UP000256970">
    <property type="component" value="Unassembled WGS sequence"/>
</dbReference>
<dbReference type="PANTHER" id="PTHR30520">
    <property type="entry name" value="FORMATE TRANSPORTER-RELATED"/>
    <property type="match status" value="1"/>
</dbReference>
<keyword evidence="2" id="KW-0813">Transport</keyword>
<feature type="transmembrane region" description="Helical" evidence="7">
    <location>
        <begin position="309"/>
        <end position="328"/>
    </location>
</feature>
<dbReference type="Pfam" id="PF01226">
    <property type="entry name" value="Form_Nir_trans"/>
    <property type="match status" value="1"/>
</dbReference>
<evidence type="ECO:0000256" key="6">
    <source>
        <dbReference type="ARBA" id="ARBA00049660"/>
    </source>
</evidence>
<sequence>MPEAGESQRQGLRATEGFVDFFNLLTFLSGLLPVGERSPTHLRLLPRCLSGAAIPRANTAATMQALKVRSSAPNLQRRAAAVPSVRRSPLLVRAQAVSLGQTVTANGNGATTSAQPIQVDVNVPQPKPELLGPVEAYQYVAYDGAKKAAMTPFKTFVMALYAGAYIAFGGFLGLTVCNGCPALVAANPGLAKLLFALVFPVGLTMNTLHGTELFTGNTMKLPAAIYEGKTNMAGLIKNWFWSYSGNFVGSLLFVAAVVASGVLAQGAVYPIKTAMYKASLPWGQAFIRAILANWLVCVAVWNAGAASTLPGKVLGIWPPIAAFVAIGLEHSVANMFLIPLGIALGAELTFSQFIFQNLIPVTLGNIVGGLVFMGTASSIFYGAMGGAKKMSEAAAH</sequence>
<proteinExistence type="inferred from homology"/>
<dbReference type="GO" id="GO:0005886">
    <property type="term" value="C:plasma membrane"/>
    <property type="evidence" value="ECO:0007669"/>
    <property type="project" value="TreeGrafter"/>
</dbReference>
<keyword evidence="9" id="KW-1185">Reference proteome</keyword>
<evidence type="ECO:0000256" key="5">
    <source>
        <dbReference type="ARBA" id="ARBA00023136"/>
    </source>
</evidence>
<evidence type="ECO:0000313" key="9">
    <source>
        <dbReference type="Proteomes" id="UP000256970"/>
    </source>
</evidence>
<dbReference type="PANTHER" id="PTHR30520:SF6">
    <property type="entry name" value="FORMATE_NITRATE FAMILY TRANSPORTER (EUROFUNG)"/>
    <property type="match status" value="1"/>
</dbReference>
<reference evidence="8 9" key="1">
    <citation type="submission" date="2016-10" db="EMBL/GenBank/DDBJ databases">
        <authorList>
            <person name="Cai Z."/>
        </authorList>
    </citation>
    <scope>NUCLEOTIDE SEQUENCE [LARGE SCALE GENOMIC DNA]</scope>
</reference>
<comment type="subcellular location">
    <subcellularLocation>
        <location evidence="1">Membrane</location>
        <topology evidence="1">Multi-pass membrane protein</topology>
    </subcellularLocation>
</comment>
<evidence type="ECO:0000256" key="7">
    <source>
        <dbReference type="SAM" id="Phobius"/>
    </source>
</evidence>
<dbReference type="InterPro" id="IPR023271">
    <property type="entry name" value="Aquaporin-like"/>
</dbReference>
<comment type="similarity">
    <text evidence="6">Belongs to the FNT transporter (TC 1.A.16) family.</text>
</comment>
<dbReference type="PROSITE" id="PS01006">
    <property type="entry name" value="FORMATE_NITRITE_TP_2"/>
    <property type="match status" value="1"/>
</dbReference>
<gene>
    <name evidence="8" type="ORF">BQ4739_LOCUS2809</name>
</gene>
<evidence type="ECO:0000256" key="1">
    <source>
        <dbReference type="ARBA" id="ARBA00004141"/>
    </source>
</evidence>
<evidence type="ECO:0000256" key="3">
    <source>
        <dbReference type="ARBA" id="ARBA00022692"/>
    </source>
</evidence>
<accession>A0A383VC49</accession>
<dbReference type="InterPro" id="IPR024002">
    <property type="entry name" value="For/NO2_transpt_CS"/>
</dbReference>
<protein>
    <recommendedName>
        <fullName evidence="10">Formate/nitrite transporter</fullName>
    </recommendedName>
</protein>
<evidence type="ECO:0000256" key="4">
    <source>
        <dbReference type="ARBA" id="ARBA00022989"/>
    </source>
</evidence>
<evidence type="ECO:0000313" key="8">
    <source>
        <dbReference type="EMBL" id="SZX62204.1"/>
    </source>
</evidence>
<dbReference type="GO" id="GO:0015499">
    <property type="term" value="F:formate transmembrane transporter activity"/>
    <property type="evidence" value="ECO:0007669"/>
    <property type="project" value="TreeGrafter"/>
</dbReference>
<feature type="transmembrane region" description="Helical" evidence="7">
    <location>
        <begin position="189"/>
        <end position="209"/>
    </location>
</feature>